<dbReference type="Pfam" id="PF13366">
    <property type="entry name" value="PDDEXK_3"/>
    <property type="match status" value="1"/>
</dbReference>
<dbReference type="RefSeq" id="WP_379819531.1">
    <property type="nucleotide sequence ID" value="NZ_JBHUMD010000003.1"/>
</dbReference>
<dbReference type="InterPro" id="IPR026350">
    <property type="entry name" value="GxxExxY"/>
</dbReference>
<gene>
    <name evidence="1" type="ORF">ACFSR3_02060</name>
</gene>
<reference evidence="2" key="1">
    <citation type="journal article" date="2019" name="Int. J. Syst. Evol. Microbiol.">
        <title>The Global Catalogue of Microorganisms (GCM) 10K type strain sequencing project: providing services to taxonomists for standard genome sequencing and annotation.</title>
        <authorList>
            <consortium name="The Broad Institute Genomics Platform"/>
            <consortium name="The Broad Institute Genome Sequencing Center for Infectious Disease"/>
            <person name="Wu L."/>
            <person name="Ma J."/>
        </authorList>
    </citation>
    <scope>NUCLEOTIDE SEQUENCE [LARGE SCALE GENOMIC DNA]</scope>
    <source>
        <strain evidence="2">KCTC 42107</strain>
    </source>
</reference>
<evidence type="ECO:0000313" key="1">
    <source>
        <dbReference type="EMBL" id="MFD2600829.1"/>
    </source>
</evidence>
<protein>
    <submittedName>
        <fullName evidence="1">GxxExxY protein</fullName>
    </submittedName>
</protein>
<dbReference type="Proteomes" id="UP001597480">
    <property type="component" value="Unassembled WGS sequence"/>
</dbReference>
<accession>A0ABW5NPP7</accession>
<dbReference type="NCBIfam" id="TIGR04256">
    <property type="entry name" value="GxxExxY"/>
    <property type="match status" value="1"/>
</dbReference>
<name>A0ABW5NPP7_9FLAO</name>
<dbReference type="EMBL" id="JBHUMD010000003">
    <property type="protein sequence ID" value="MFD2600829.1"/>
    <property type="molecule type" value="Genomic_DNA"/>
</dbReference>
<proteinExistence type="predicted"/>
<comment type="caution">
    <text evidence="1">The sequence shown here is derived from an EMBL/GenBank/DDBJ whole genome shotgun (WGS) entry which is preliminary data.</text>
</comment>
<sequence length="121" mass="13793">MAKIVYECSLKVHKALGPGLLESAYCECLCYELYKKGLFVEKQKALPLIYEEVKLEIGYRMDIVVENKFVIEVKSVEELNDIHLAQVLTYLKLSGNKLGMLINFNVLLIKDGIRRVINGTL</sequence>
<keyword evidence="2" id="KW-1185">Reference proteome</keyword>
<organism evidence="1 2">
    <name type="scientific">Flavobacterium suzhouense</name>
    <dbReference type="NCBI Taxonomy" id="1529638"/>
    <lineage>
        <taxon>Bacteria</taxon>
        <taxon>Pseudomonadati</taxon>
        <taxon>Bacteroidota</taxon>
        <taxon>Flavobacteriia</taxon>
        <taxon>Flavobacteriales</taxon>
        <taxon>Flavobacteriaceae</taxon>
        <taxon>Flavobacterium</taxon>
    </lineage>
</organism>
<evidence type="ECO:0000313" key="2">
    <source>
        <dbReference type="Proteomes" id="UP001597480"/>
    </source>
</evidence>